<dbReference type="AlphaFoldDB" id="A0A831ZIF0"/>
<sequence>MPHRVPFKEGAYIIDQAYLVTPRNRSVPLTEGVLEVYKDPAGEKHVRGRAFVNNALMVALLEDEESLDLLMDLGPGFRYRLPHPMLQAGKVFEPHTWSIVHFAPSQDLVPLTDPDYEKITAGLAVLRPGDGHGVDSHGD</sequence>
<proteinExistence type="predicted"/>
<accession>A0A831ZIF0</accession>
<dbReference type="EMBL" id="DSTK01000004">
    <property type="protein sequence ID" value="HFK95746.1"/>
    <property type="molecule type" value="Genomic_DNA"/>
</dbReference>
<protein>
    <submittedName>
        <fullName evidence="1">Uncharacterized protein</fullName>
    </submittedName>
</protein>
<name>A0A831ZIF0_9BACT</name>
<comment type="caution">
    <text evidence="1">The sequence shown here is derived from an EMBL/GenBank/DDBJ whole genome shotgun (WGS) entry which is preliminary data.</text>
</comment>
<gene>
    <name evidence="1" type="ORF">ENS06_00295</name>
</gene>
<evidence type="ECO:0000313" key="1">
    <source>
        <dbReference type="EMBL" id="HFK95746.1"/>
    </source>
</evidence>
<reference evidence="1" key="1">
    <citation type="journal article" date="2020" name="mSystems">
        <title>Genome- and Community-Level Interaction Insights into Carbon Utilization and Element Cycling Functions of Hydrothermarchaeota in Hydrothermal Sediment.</title>
        <authorList>
            <person name="Zhou Z."/>
            <person name="Liu Y."/>
            <person name="Xu W."/>
            <person name="Pan J."/>
            <person name="Luo Z.H."/>
            <person name="Li M."/>
        </authorList>
    </citation>
    <scope>NUCLEOTIDE SEQUENCE [LARGE SCALE GENOMIC DNA]</scope>
    <source>
        <strain evidence="1">SpSt-456</strain>
    </source>
</reference>
<organism evidence="1">
    <name type="scientific">Desulfacinum infernum</name>
    <dbReference type="NCBI Taxonomy" id="35837"/>
    <lineage>
        <taxon>Bacteria</taxon>
        <taxon>Pseudomonadati</taxon>
        <taxon>Thermodesulfobacteriota</taxon>
        <taxon>Syntrophobacteria</taxon>
        <taxon>Syntrophobacterales</taxon>
        <taxon>Syntrophobacteraceae</taxon>
        <taxon>Desulfacinum</taxon>
    </lineage>
</organism>